<accession>A0A103YAM5</accession>
<name>A0A103YAM5_CYNCS</name>
<dbReference type="Proteomes" id="UP000243975">
    <property type="component" value="Unassembled WGS sequence"/>
</dbReference>
<keyword evidence="3" id="KW-1185">Reference proteome</keyword>
<reference evidence="2 3" key="1">
    <citation type="journal article" date="2016" name="Sci. Rep.">
        <title>The genome sequence of the outbreeding globe artichoke constructed de novo incorporating a phase-aware low-pass sequencing strategy of F1 progeny.</title>
        <authorList>
            <person name="Scaglione D."/>
            <person name="Reyes-Chin-Wo S."/>
            <person name="Acquadro A."/>
            <person name="Froenicke L."/>
            <person name="Portis E."/>
            <person name="Beitel C."/>
            <person name="Tirone M."/>
            <person name="Mauro R."/>
            <person name="Lo Monaco A."/>
            <person name="Mauromicale G."/>
            <person name="Faccioli P."/>
            <person name="Cattivelli L."/>
            <person name="Rieseberg L."/>
            <person name="Michelmore R."/>
            <person name="Lanteri S."/>
        </authorList>
    </citation>
    <scope>NUCLEOTIDE SEQUENCE [LARGE SCALE GENOMIC DNA]</scope>
    <source>
        <strain evidence="2">2C</strain>
    </source>
</reference>
<evidence type="ECO:0000256" key="1">
    <source>
        <dbReference type="SAM" id="MobiDB-lite"/>
    </source>
</evidence>
<evidence type="ECO:0000313" key="3">
    <source>
        <dbReference type="Proteomes" id="UP000243975"/>
    </source>
</evidence>
<proteinExistence type="predicted"/>
<feature type="region of interest" description="Disordered" evidence="1">
    <location>
        <begin position="53"/>
        <end position="75"/>
    </location>
</feature>
<protein>
    <submittedName>
        <fullName evidence="2">Uncharacterized protein</fullName>
    </submittedName>
</protein>
<evidence type="ECO:0000313" key="2">
    <source>
        <dbReference type="EMBL" id="KVI05575.1"/>
    </source>
</evidence>
<dbReference type="EMBL" id="LEKV01001868">
    <property type="protein sequence ID" value="KVI05575.1"/>
    <property type="molecule type" value="Genomic_DNA"/>
</dbReference>
<dbReference type="Gramene" id="KVI05575">
    <property type="protein sequence ID" value="KVI05575"/>
    <property type="gene ID" value="Ccrd_016079"/>
</dbReference>
<comment type="caution">
    <text evidence="2">The sequence shown here is derived from an EMBL/GenBank/DDBJ whole genome shotgun (WGS) entry which is preliminary data.</text>
</comment>
<organism evidence="2 3">
    <name type="scientific">Cynara cardunculus var. scolymus</name>
    <name type="common">Globe artichoke</name>
    <name type="synonym">Cynara scolymus</name>
    <dbReference type="NCBI Taxonomy" id="59895"/>
    <lineage>
        <taxon>Eukaryota</taxon>
        <taxon>Viridiplantae</taxon>
        <taxon>Streptophyta</taxon>
        <taxon>Embryophyta</taxon>
        <taxon>Tracheophyta</taxon>
        <taxon>Spermatophyta</taxon>
        <taxon>Magnoliopsida</taxon>
        <taxon>eudicotyledons</taxon>
        <taxon>Gunneridae</taxon>
        <taxon>Pentapetalae</taxon>
        <taxon>asterids</taxon>
        <taxon>campanulids</taxon>
        <taxon>Asterales</taxon>
        <taxon>Asteraceae</taxon>
        <taxon>Carduoideae</taxon>
        <taxon>Cardueae</taxon>
        <taxon>Carduinae</taxon>
        <taxon>Cynara</taxon>
    </lineage>
</organism>
<gene>
    <name evidence="2" type="ORF">Ccrd_016079</name>
</gene>
<feature type="compositionally biased region" description="Basic and acidic residues" evidence="1">
    <location>
        <begin position="62"/>
        <end position="75"/>
    </location>
</feature>
<sequence>MGIHKTVRRAIMGFGFWTKRPSWNTMGFGSLSFDTAFTSGFPQNHISSQKLLQKSLHHNPRVRSEHTPLPTSREHPPRFRMEITRVKFRQHCSTHRLNVGNLHPSIGGKNKNLNSSRLRYKIIQQSSQWG</sequence>
<dbReference type="AlphaFoldDB" id="A0A103YAM5"/>